<dbReference type="Proteomes" id="UP000681722">
    <property type="component" value="Unassembled WGS sequence"/>
</dbReference>
<dbReference type="OrthoDB" id="2156856at2759"/>
<evidence type="ECO:0000313" key="2">
    <source>
        <dbReference type="EMBL" id="CAF1055062.1"/>
    </source>
</evidence>
<proteinExistence type="predicted"/>
<dbReference type="Proteomes" id="UP000663829">
    <property type="component" value="Unassembled WGS sequence"/>
</dbReference>
<dbReference type="Gene3D" id="3.30.1330.80">
    <property type="entry name" value="Hypothetical protein, similar to alpha- acetolactate decarboxylase, domain 2"/>
    <property type="match status" value="1"/>
</dbReference>
<evidence type="ECO:0000313" key="3">
    <source>
        <dbReference type="EMBL" id="CAF3824202.1"/>
    </source>
</evidence>
<feature type="domain" description="PPC" evidence="1">
    <location>
        <begin position="39"/>
        <end position="170"/>
    </location>
</feature>
<dbReference type="PANTHER" id="PTHR34988:SF1">
    <property type="entry name" value="DNA-BINDING PROTEIN"/>
    <property type="match status" value="1"/>
</dbReference>
<gene>
    <name evidence="2" type="ORF">GPM918_LOCUS16487</name>
    <name evidence="3" type="ORF">SRO942_LOCUS16487</name>
</gene>
<accession>A0A814KTA3</accession>
<dbReference type="PROSITE" id="PS51742">
    <property type="entry name" value="PPC"/>
    <property type="match status" value="1"/>
</dbReference>
<name>A0A814KTA3_9BILA</name>
<dbReference type="InterPro" id="IPR005175">
    <property type="entry name" value="PPC_dom"/>
</dbReference>
<dbReference type="Pfam" id="PF03479">
    <property type="entry name" value="PCC"/>
    <property type="match status" value="1"/>
</dbReference>
<reference evidence="2" key="1">
    <citation type="submission" date="2021-02" db="EMBL/GenBank/DDBJ databases">
        <authorList>
            <person name="Nowell W R."/>
        </authorList>
    </citation>
    <scope>NUCLEOTIDE SEQUENCE</scope>
</reference>
<comment type="caution">
    <text evidence="2">The sequence shown here is derived from an EMBL/GenBank/DDBJ whole genome shotgun (WGS) entry which is preliminary data.</text>
</comment>
<evidence type="ECO:0000313" key="4">
    <source>
        <dbReference type="Proteomes" id="UP000663829"/>
    </source>
</evidence>
<evidence type="ECO:0000259" key="1">
    <source>
        <dbReference type="PROSITE" id="PS51742"/>
    </source>
</evidence>
<dbReference type="EMBL" id="CAJNOQ010004341">
    <property type="protein sequence ID" value="CAF1055062.1"/>
    <property type="molecule type" value="Genomic_DNA"/>
</dbReference>
<organism evidence="2 4">
    <name type="scientific">Didymodactylos carnosus</name>
    <dbReference type="NCBI Taxonomy" id="1234261"/>
    <lineage>
        <taxon>Eukaryota</taxon>
        <taxon>Metazoa</taxon>
        <taxon>Spiralia</taxon>
        <taxon>Gnathifera</taxon>
        <taxon>Rotifera</taxon>
        <taxon>Eurotatoria</taxon>
        <taxon>Bdelloidea</taxon>
        <taxon>Philodinida</taxon>
        <taxon>Philodinidae</taxon>
        <taxon>Didymodactylos</taxon>
    </lineage>
</organism>
<dbReference type="SUPFAM" id="SSF117856">
    <property type="entry name" value="AF0104/ALDC/Ptd012-like"/>
    <property type="match status" value="1"/>
</dbReference>
<dbReference type="PANTHER" id="PTHR34988">
    <property type="entry name" value="PROTEIN, PUTATIVE-RELATED"/>
    <property type="match status" value="1"/>
</dbReference>
<dbReference type="AlphaFoldDB" id="A0A814KTA3"/>
<dbReference type="CDD" id="cd11378">
    <property type="entry name" value="DUF296"/>
    <property type="match status" value="1"/>
</dbReference>
<protein>
    <recommendedName>
        <fullName evidence="1">PPC domain-containing protein</fullName>
    </recommendedName>
</protein>
<sequence>MRLYEMPFLLDKVQWFRAQKQARREKKKKSRKPKFVPLASSLRCYPVRFGPDTEVIEFIHDMMDDANLKSVSIIMCLGSIKACVLRIPNTMEYRQLNSTCEIVSITGTFDCENGHHVRGIFNDDKGTIISGDIESLTVYKTVEIVLAECQDVIFSREHDSRTGSDELVIKRKLFKEMD</sequence>
<dbReference type="EMBL" id="CAJOBC010004341">
    <property type="protein sequence ID" value="CAF3824202.1"/>
    <property type="molecule type" value="Genomic_DNA"/>
</dbReference>
<keyword evidence="4" id="KW-1185">Reference proteome</keyword>